<dbReference type="GeneID" id="111355714"/>
<gene>
    <name evidence="2" type="primary">LOC111355714</name>
</gene>
<organism evidence="1 2">
    <name type="scientific">Spodoptera litura</name>
    <name type="common">Asian cotton leafworm</name>
    <dbReference type="NCBI Taxonomy" id="69820"/>
    <lineage>
        <taxon>Eukaryota</taxon>
        <taxon>Metazoa</taxon>
        <taxon>Ecdysozoa</taxon>
        <taxon>Arthropoda</taxon>
        <taxon>Hexapoda</taxon>
        <taxon>Insecta</taxon>
        <taxon>Pterygota</taxon>
        <taxon>Neoptera</taxon>
        <taxon>Endopterygota</taxon>
        <taxon>Lepidoptera</taxon>
        <taxon>Glossata</taxon>
        <taxon>Ditrysia</taxon>
        <taxon>Noctuoidea</taxon>
        <taxon>Noctuidae</taxon>
        <taxon>Amphipyrinae</taxon>
        <taxon>Spodoptera</taxon>
    </lineage>
</organism>
<protein>
    <submittedName>
        <fullName evidence="2">Uncharacterized protein LOC111355714</fullName>
    </submittedName>
</protein>
<proteinExistence type="predicted"/>
<reference evidence="2" key="1">
    <citation type="submission" date="2025-08" db="UniProtKB">
        <authorList>
            <consortium name="RefSeq"/>
        </authorList>
    </citation>
    <scope>IDENTIFICATION</scope>
    <source>
        <strain evidence="2">Ishihara</strain>
        <tissue evidence="2">Whole body</tissue>
    </source>
</reference>
<dbReference type="Proteomes" id="UP000301870">
    <property type="component" value="Chromosome 21"/>
</dbReference>
<evidence type="ECO:0000313" key="2">
    <source>
        <dbReference type="RefSeq" id="XP_022825520.1"/>
    </source>
</evidence>
<dbReference type="KEGG" id="sliu:111355714"/>
<accession>A0A9J7E6V7</accession>
<evidence type="ECO:0000313" key="1">
    <source>
        <dbReference type="Proteomes" id="UP000301870"/>
    </source>
</evidence>
<sequence>MLCARLATAQPRRAARLALPLLRLNARLPLGGGLSSGTWREVRSSWQDCVAALAPRDLAPFLHGAAQALCDLLYTSSSRVLDTTEIENVLCLCPYLFERCDEADEPVDVAAVVQFTRALFRAAAPPAGPRPRLQYCALRYLAITAQLNCIFDDDEIMAAIIKDAHATDVKDICKEDFLSYANEILLRAIYLRIMFSHKVSSPDDDDASTDRSWCDVLLADDHLLGEFCEVMYDYAVVETLHEAYAFWPHYELLRRGWEALRGRALHRLVPGLQPPALDCAAQDLMSGNGFFHSLQMQADAGEALRVRRLVALRSWAAATGAAPMDPASAAATGTAPMDPAPAADQDLDVFVAAYYAQPSSMLFDRNISECSWADVANNAAVLELMAAAVEARGWQASAAAWDFVNIALCSLLGSARRSLAGWGSAALAALLMISTEFCDNVLFSRSVGSDG</sequence>
<keyword evidence="1" id="KW-1185">Reference proteome</keyword>
<dbReference type="CTD" id="26046"/>
<dbReference type="AlphaFoldDB" id="A0A9J7E6V7"/>
<dbReference type="OrthoDB" id="6108at2759"/>
<name>A0A9J7E6V7_SPOLT</name>
<dbReference type="RefSeq" id="XP_022825520.1">
    <property type="nucleotide sequence ID" value="XM_022969752.1"/>
</dbReference>